<evidence type="ECO:0000313" key="3">
    <source>
        <dbReference type="RefSeq" id="XP_023932922.1"/>
    </source>
</evidence>
<feature type="region of interest" description="Disordered" evidence="1">
    <location>
        <begin position="664"/>
        <end position="695"/>
    </location>
</feature>
<feature type="compositionally biased region" description="Basic residues" evidence="1">
    <location>
        <begin position="602"/>
        <end position="614"/>
    </location>
</feature>
<proteinExistence type="predicted"/>
<feature type="region of interest" description="Disordered" evidence="1">
    <location>
        <begin position="707"/>
        <end position="753"/>
    </location>
</feature>
<dbReference type="RefSeq" id="XP_023932922.1">
    <property type="nucleotide sequence ID" value="XM_024077154.1"/>
</dbReference>
<feature type="non-terminal residue" evidence="3">
    <location>
        <position position="753"/>
    </location>
</feature>
<feature type="compositionally biased region" description="Low complexity" evidence="1">
    <location>
        <begin position="680"/>
        <end position="695"/>
    </location>
</feature>
<reference evidence="3" key="1">
    <citation type="submission" date="2025-08" db="UniProtKB">
        <authorList>
            <consortium name="RefSeq"/>
        </authorList>
    </citation>
    <scope>IDENTIFICATION</scope>
    <source>
        <tissue evidence="3">Gonads</tissue>
    </source>
</reference>
<sequence>MPGSNVPIPAVPVSMPQATVSMPCVPEVSQIGHSPMSASSQGAQLTTPSGAPVNTEAQHAIQATIASTVSAPASMETTSSPAVQTTASTTEHVAQPVVTNMPPSIQPVVPSMGQVEHPGGSEVKVEPQGPTAVGEQVVPGQASEEPGQIEQKVASGTEIQKYIKTEADLTVPQTCQEETKPPPALAVATTPHSAVPNTTHPPMPSAVAISGSAGTKPTTNDMMSSLAGMMPTTPGMMPASNTSMSMATGMMPSSGAGPTSVGMPTSAAQGMHMVTAHQQYGMPHSSMPHTSMPHTTARASTPQSAASQPPTVQSMPGMPPLSMMQGMPRPGMPVATSGMGATPHPGMGPGMHFPPGMRPRMMPPGMHHQPGPPFPPHPGQSRMPGSGMVPPTSGMVPPTSGMVPPGQQPQFSPQMPGGMGAPRKDKPVLLEEQPLLLQELLEQERRDQQKQAEQQVLIQKRDSGLMSDAEFEKRRAELAITESRRPPMPGPRMPGMGMEGMPRPGDQWQGPMGGPREGMFPPPYPGRSQGPHMMPRTPSPFGSSPAEGGMGPRPPPPQGTDPLSEAERREQYKYEEWLMQHAHLLSMQVKYLEQQIAKQRKTKKSIQNKQKQARKAGAELKPEEQQDLDKANQEITLVQKQLDQVRKQQRQHQTLIQEYRQKQQERYGVNWPAPTPPTKPGQNPMGAQQPPMMQQPNPMMQLGPGHMMQGQGHPRPMVPGSPQMQQPPTTMMPQPPSSMMPQSTTGMMPQSGA</sequence>
<organism evidence="2 3">
    <name type="scientific">Lingula anatina</name>
    <name type="common">Brachiopod</name>
    <name type="synonym">Lingula unguis</name>
    <dbReference type="NCBI Taxonomy" id="7574"/>
    <lineage>
        <taxon>Eukaryota</taxon>
        <taxon>Metazoa</taxon>
        <taxon>Spiralia</taxon>
        <taxon>Lophotrochozoa</taxon>
        <taxon>Brachiopoda</taxon>
        <taxon>Linguliformea</taxon>
        <taxon>Lingulata</taxon>
        <taxon>Lingulida</taxon>
        <taxon>Linguloidea</taxon>
        <taxon>Lingulidae</taxon>
        <taxon>Lingula</taxon>
    </lineage>
</organism>
<dbReference type="Proteomes" id="UP000085678">
    <property type="component" value="Unplaced"/>
</dbReference>
<feature type="compositionally biased region" description="Low complexity" evidence="1">
    <location>
        <begin position="739"/>
        <end position="753"/>
    </location>
</feature>
<evidence type="ECO:0000313" key="2">
    <source>
        <dbReference type="Proteomes" id="UP000085678"/>
    </source>
</evidence>
<evidence type="ECO:0000256" key="1">
    <source>
        <dbReference type="SAM" id="MobiDB-lite"/>
    </source>
</evidence>
<name>A0A2R2MSF0_LINAN</name>
<dbReference type="AlphaFoldDB" id="A0A2R2MSF0"/>
<dbReference type="GeneID" id="106176156"/>
<dbReference type="STRING" id="7574.A0A2R2MSF0"/>
<protein>
    <submittedName>
        <fullName evidence="3">Trithorax group protein osa</fullName>
    </submittedName>
</protein>
<feature type="compositionally biased region" description="Polar residues" evidence="1">
    <location>
        <begin position="36"/>
        <end position="49"/>
    </location>
</feature>
<feature type="region of interest" description="Disordered" evidence="1">
    <location>
        <begin position="286"/>
        <end position="317"/>
    </location>
</feature>
<feature type="compositionally biased region" description="Polar residues" evidence="1">
    <location>
        <begin position="287"/>
        <end position="314"/>
    </location>
</feature>
<keyword evidence="2" id="KW-1185">Reference proteome</keyword>
<accession>A0A2R2MSF0</accession>
<feature type="compositionally biased region" description="Basic and acidic residues" evidence="1">
    <location>
        <begin position="616"/>
        <end position="628"/>
    </location>
</feature>
<feature type="compositionally biased region" description="Low complexity" evidence="1">
    <location>
        <begin position="493"/>
        <end position="505"/>
    </location>
</feature>
<gene>
    <name evidence="3" type="primary">LOC106176156</name>
</gene>
<feature type="region of interest" description="Disordered" evidence="1">
    <location>
        <begin position="31"/>
        <end position="52"/>
    </location>
</feature>
<feature type="region of interest" description="Disordered" evidence="1">
    <location>
        <begin position="477"/>
        <end position="568"/>
    </location>
</feature>
<dbReference type="OrthoDB" id="308383at2759"/>
<dbReference type="KEGG" id="lak:106176156"/>
<feature type="region of interest" description="Disordered" evidence="1">
    <location>
        <begin position="363"/>
        <end position="386"/>
    </location>
</feature>
<dbReference type="InParanoid" id="A0A2R2MSF0"/>
<feature type="region of interest" description="Disordered" evidence="1">
    <location>
        <begin position="602"/>
        <end position="628"/>
    </location>
</feature>
<feature type="compositionally biased region" description="Low complexity" evidence="1">
    <location>
        <begin position="720"/>
        <end position="732"/>
    </location>
</feature>